<dbReference type="EMBL" id="LXQA010651907">
    <property type="protein sequence ID" value="MCI64249.1"/>
    <property type="molecule type" value="Genomic_DNA"/>
</dbReference>
<comment type="caution">
    <text evidence="2">The sequence shown here is derived from an EMBL/GenBank/DDBJ whole genome shotgun (WGS) entry which is preliminary data.</text>
</comment>
<name>A0A392TTM1_9FABA</name>
<feature type="compositionally biased region" description="Pro residues" evidence="1">
    <location>
        <begin position="1"/>
        <end position="13"/>
    </location>
</feature>
<reference evidence="2 3" key="1">
    <citation type="journal article" date="2018" name="Front. Plant Sci.">
        <title>Red Clover (Trifolium pratense) and Zigzag Clover (T. medium) - A Picture of Genomic Similarities and Differences.</title>
        <authorList>
            <person name="Dluhosova J."/>
            <person name="Istvanek J."/>
            <person name="Nedelnik J."/>
            <person name="Repkova J."/>
        </authorList>
    </citation>
    <scope>NUCLEOTIDE SEQUENCE [LARGE SCALE GENOMIC DNA]</scope>
    <source>
        <strain evidence="3">cv. 10/8</strain>
        <tissue evidence="2">Leaf</tissue>
    </source>
</reference>
<keyword evidence="3" id="KW-1185">Reference proteome</keyword>
<feature type="non-terminal residue" evidence="2">
    <location>
        <position position="1"/>
    </location>
</feature>
<protein>
    <submittedName>
        <fullName evidence="2">Uncharacterized protein</fullName>
    </submittedName>
</protein>
<evidence type="ECO:0000313" key="2">
    <source>
        <dbReference type="EMBL" id="MCI64249.1"/>
    </source>
</evidence>
<dbReference type="Proteomes" id="UP000265520">
    <property type="component" value="Unassembled WGS sequence"/>
</dbReference>
<evidence type="ECO:0000313" key="3">
    <source>
        <dbReference type="Proteomes" id="UP000265520"/>
    </source>
</evidence>
<proteinExistence type="predicted"/>
<evidence type="ECO:0000256" key="1">
    <source>
        <dbReference type="SAM" id="MobiDB-lite"/>
    </source>
</evidence>
<feature type="region of interest" description="Disordered" evidence="1">
    <location>
        <begin position="1"/>
        <end position="54"/>
    </location>
</feature>
<sequence length="54" mass="5503">KTDTPPTSPPPTPSTASATPKPPHQPPTLARTSQPPYAVWSPSTLGVPSTQGSV</sequence>
<accession>A0A392TTM1</accession>
<dbReference type="AlphaFoldDB" id="A0A392TTM1"/>
<organism evidence="2 3">
    <name type="scientific">Trifolium medium</name>
    <dbReference type="NCBI Taxonomy" id="97028"/>
    <lineage>
        <taxon>Eukaryota</taxon>
        <taxon>Viridiplantae</taxon>
        <taxon>Streptophyta</taxon>
        <taxon>Embryophyta</taxon>
        <taxon>Tracheophyta</taxon>
        <taxon>Spermatophyta</taxon>
        <taxon>Magnoliopsida</taxon>
        <taxon>eudicotyledons</taxon>
        <taxon>Gunneridae</taxon>
        <taxon>Pentapetalae</taxon>
        <taxon>rosids</taxon>
        <taxon>fabids</taxon>
        <taxon>Fabales</taxon>
        <taxon>Fabaceae</taxon>
        <taxon>Papilionoideae</taxon>
        <taxon>50 kb inversion clade</taxon>
        <taxon>NPAAA clade</taxon>
        <taxon>Hologalegina</taxon>
        <taxon>IRL clade</taxon>
        <taxon>Trifolieae</taxon>
        <taxon>Trifolium</taxon>
    </lineage>
</organism>
<feature type="compositionally biased region" description="Polar residues" evidence="1">
    <location>
        <begin position="30"/>
        <end position="54"/>
    </location>
</feature>